<gene>
    <name evidence="1" type="ORF">HBA54_27705</name>
</gene>
<reference evidence="1" key="1">
    <citation type="submission" date="2020-03" db="EMBL/GenBank/DDBJ databases">
        <title>Genome of Pelagibius litoralis DSM 21314T.</title>
        <authorList>
            <person name="Wang G."/>
        </authorList>
    </citation>
    <scope>NUCLEOTIDE SEQUENCE</scope>
    <source>
        <strain evidence="1">DSM 21314</strain>
    </source>
</reference>
<protein>
    <submittedName>
        <fullName evidence="1">Uncharacterized protein</fullName>
    </submittedName>
</protein>
<dbReference type="EMBL" id="JAAQPH010000042">
    <property type="protein sequence ID" value="NIA72379.1"/>
    <property type="molecule type" value="Genomic_DNA"/>
</dbReference>
<sequence>MQRVGASSTRARGVRADESAFGVDTARAIELGGRKIAGLGEDLTKKENTRKLNEARTGVFAALKEAEFEFEDDQDFETLSDRFGARSKEIREQFSQGLRGDTLESFNLIFENAQSAVGLNVRSFARSGIRKRGVASFATGLDQLSETVASATNDAEYDLAFGLAREMMADGVEARYFDQATGQATLDKWLNGVRRNQANNMILNDPDLAVEVLEADELDGLRESDRLSLLKEAKRQARIAENERRRAAKEQQALLRGQVAAGLKDELASLSLTGQSTGLVTADQIRAAYADEPGRAEGILQQIDEAAQFFEVRQEVALTDFSDDMRILQEQAPEGQGFAVEAERHRILVEAVKEKRKALASDPAGYLFMVSPGIAAAYQNAEDGPQTRAAIDTMLQEQERLGLPRHGQRALSDGQGKAMSLEYAGQEDAQGRADWVRGQAELYGEHWPRVYGELVQSGLPGGAAVLAGMTGPGQARAAQAMAEAQDVGAKDLKAAIGTDVAGDVEDAVRSELAAFEQSLAKVPGGAGTANLYRKETNTLAMLYAQQGADPATAAAQAASDVVNSQYEFLGTYRVPAGVDPDLVQGSTTLFLDRQIADLDVVIPPSIDDRLSDEDARGQYLAAVRDKGYWVTNSDETGLLLMDEQGRTVMRRQAFTQAGRPIIEGDAGRFSEISITVTHPDINDGKPTNIPSVFDGKPRSEEEAVRRVVEAGGVDPESGRALPGFDTIEAAVTAARDRSDSLGATREELMPVELLWSEMHTSIDDISEIIPGADSP</sequence>
<evidence type="ECO:0000313" key="2">
    <source>
        <dbReference type="Proteomes" id="UP000761264"/>
    </source>
</evidence>
<name>A0A967F3L7_9PROT</name>
<keyword evidence="2" id="KW-1185">Reference proteome</keyword>
<proteinExistence type="predicted"/>
<comment type="caution">
    <text evidence="1">The sequence shown here is derived from an EMBL/GenBank/DDBJ whole genome shotgun (WGS) entry which is preliminary data.</text>
</comment>
<organism evidence="1 2">
    <name type="scientific">Pelagibius litoralis</name>
    <dbReference type="NCBI Taxonomy" id="374515"/>
    <lineage>
        <taxon>Bacteria</taxon>
        <taxon>Pseudomonadati</taxon>
        <taxon>Pseudomonadota</taxon>
        <taxon>Alphaproteobacteria</taxon>
        <taxon>Rhodospirillales</taxon>
        <taxon>Rhodovibrionaceae</taxon>
        <taxon>Pelagibius</taxon>
    </lineage>
</organism>
<accession>A0A967F3L7</accession>
<dbReference type="AlphaFoldDB" id="A0A967F3L7"/>
<dbReference type="Proteomes" id="UP000761264">
    <property type="component" value="Unassembled WGS sequence"/>
</dbReference>
<evidence type="ECO:0000313" key="1">
    <source>
        <dbReference type="EMBL" id="NIA72379.1"/>
    </source>
</evidence>